<feature type="domain" description="ATP adenylyltransferase C-terminal" evidence="1">
    <location>
        <begin position="176"/>
        <end position="276"/>
    </location>
</feature>
<keyword evidence="4" id="KW-1185">Reference proteome</keyword>
<dbReference type="GO" id="GO:0005524">
    <property type="term" value="F:ATP binding"/>
    <property type="evidence" value="ECO:0007669"/>
    <property type="project" value="InterPro"/>
</dbReference>
<dbReference type="GO" id="GO:0009117">
    <property type="term" value="P:nucleotide metabolic process"/>
    <property type="evidence" value="ECO:0007669"/>
    <property type="project" value="InterPro"/>
</dbReference>
<dbReference type="InterPro" id="IPR043171">
    <property type="entry name" value="Ap4A_phos1/2-like"/>
</dbReference>
<dbReference type="PANTHER" id="PTHR38420">
    <property type="entry name" value="AP-4-A PHOSPHORYLASE II"/>
    <property type="match status" value="1"/>
</dbReference>
<gene>
    <name evidence="3" type="ORF">BU23DRAFT_286166</name>
</gene>
<dbReference type="PANTHER" id="PTHR38420:SF1">
    <property type="entry name" value="PUTATIVE (AFU_ORTHOLOGUE AFUA_5G14690)-RELATED"/>
    <property type="match status" value="1"/>
</dbReference>
<dbReference type="Gene3D" id="3.30.428.70">
    <property type="match status" value="1"/>
</dbReference>
<evidence type="ECO:0000313" key="4">
    <source>
        <dbReference type="Proteomes" id="UP000800036"/>
    </source>
</evidence>
<dbReference type="OrthoDB" id="10267950at2759"/>
<dbReference type="AlphaFoldDB" id="A0A6A5UTL2"/>
<reference evidence="3" key="1">
    <citation type="journal article" date="2020" name="Stud. Mycol.">
        <title>101 Dothideomycetes genomes: a test case for predicting lifestyles and emergence of pathogens.</title>
        <authorList>
            <person name="Haridas S."/>
            <person name="Albert R."/>
            <person name="Binder M."/>
            <person name="Bloem J."/>
            <person name="Labutti K."/>
            <person name="Salamov A."/>
            <person name="Andreopoulos B."/>
            <person name="Baker S."/>
            <person name="Barry K."/>
            <person name="Bills G."/>
            <person name="Bluhm B."/>
            <person name="Cannon C."/>
            <person name="Castanera R."/>
            <person name="Culley D."/>
            <person name="Daum C."/>
            <person name="Ezra D."/>
            <person name="Gonzalez J."/>
            <person name="Henrissat B."/>
            <person name="Kuo A."/>
            <person name="Liang C."/>
            <person name="Lipzen A."/>
            <person name="Lutzoni F."/>
            <person name="Magnuson J."/>
            <person name="Mondo S."/>
            <person name="Nolan M."/>
            <person name="Ohm R."/>
            <person name="Pangilinan J."/>
            <person name="Park H.-J."/>
            <person name="Ramirez L."/>
            <person name="Alfaro M."/>
            <person name="Sun H."/>
            <person name="Tritt A."/>
            <person name="Yoshinaga Y."/>
            <person name="Zwiers L.-H."/>
            <person name="Turgeon B."/>
            <person name="Goodwin S."/>
            <person name="Spatafora J."/>
            <person name="Crous P."/>
            <person name="Grigoriev I."/>
        </authorList>
    </citation>
    <scope>NUCLEOTIDE SEQUENCE</scope>
    <source>
        <strain evidence="3">CBS 107.79</strain>
    </source>
</reference>
<sequence>MGSAIELEQQALAQFDRLVEAGELLWTEVKARHAASTPFSFQFRVAASLAKKPQTATQKKVSHAFEDDNPDFSLGKIGPNHKLILNKFCVIRPQFVLHTVEFEPQQTPLSFADLDALWNVLSRLESEHIAIFNCGAEAGASMGHKHMQVLPHPGREEFELFLDVVELGSDIHVCANVPFQHAIQKLSETADTDALVKIYQTLHNHLSLGQQSPHNVILTNRWLMVVPRRRGRIGPDELLAANAAAMVGMVWVTEEREYELWTEGDPMRLLPEFGVPHGEAAT</sequence>
<dbReference type="Proteomes" id="UP000800036">
    <property type="component" value="Unassembled WGS sequence"/>
</dbReference>
<evidence type="ECO:0000259" key="2">
    <source>
        <dbReference type="Pfam" id="PF19327"/>
    </source>
</evidence>
<dbReference type="GO" id="GO:0003877">
    <property type="term" value="F:ATP:ADP adenylyltransferase activity"/>
    <property type="evidence" value="ECO:0007669"/>
    <property type="project" value="InterPro"/>
</dbReference>
<organism evidence="3 4">
    <name type="scientific">Bimuria novae-zelandiae CBS 107.79</name>
    <dbReference type="NCBI Taxonomy" id="1447943"/>
    <lineage>
        <taxon>Eukaryota</taxon>
        <taxon>Fungi</taxon>
        <taxon>Dikarya</taxon>
        <taxon>Ascomycota</taxon>
        <taxon>Pezizomycotina</taxon>
        <taxon>Dothideomycetes</taxon>
        <taxon>Pleosporomycetidae</taxon>
        <taxon>Pleosporales</taxon>
        <taxon>Massarineae</taxon>
        <taxon>Didymosphaeriaceae</taxon>
        <taxon>Bimuria</taxon>
    </lineage>
</organism>
<name>A0A6A5UTL2_9PLEO</name>
<dbReference type="SUPFAM" id="SSF54197">
    <property type="entry name" value="HIT-like"/>
    <property type="match status" value="1"/>
</dbReference>
<dbReference type="InterPro" id="IPR036265">
    <property type="entry name" value="HIT-like_sf"/>
</dbReference>
<dbReference type="InterPro" id="IPR009163">
    <property type="entry name" value="Ap4A_phos1/2"/>
</dbReference>
<dbReference type="Pfam" id="PF09830">
    <property type="entry name" value="ATP_transf"/>
    <property type="match status" value="1"/>
</dbReference>
<feature type="domain" description="Ap4A phosphorylase 1/2 N-terminal" evidence="2">
    <location>
        <begin position="7"/>
        <end position="154"/>
    </location>
</feature>
<protein>
    <submittedName>
        <fullName evidence="3">Uncharacterized protein</fullName>
    </submittedName>
</protein>
<dbReference type="EMBL" id="ML976729">
    <property type="protein sequence ID" value="KAF1967710.1"/>
    <property type="molecule type" value="Genomic_DNA"/>
</dbReference>
<evidence type="ECO:0000313" key="3">
    <source>
        <dbReference type="EMBL" id="KAF1967710.1"/>
    </source>
</evidence>
<dbReference type="Pfam" id="PF19327">
    <property type="entry name" value="Ap4A_phos_N"/>
    <property type="match status" value="1"/>
</dbReference>
<accession>A0A6A5UTL2</accession>
<dbReference type="InterPro" id="IPR045759">
    <property type="entry name" value="Ap4A_phos1/2_N"/>
</dbReference>
<evidence type="ECO:0000259" key="1">
    <source>
        <dbReference type="Pfam" id="PF09830"/>
    </source>
</evidence>
<proteinExistence type="predicted"/>
<dbReference type="InterPro" id="IPR019200">
    <property type="entry name" value="ATP_adenylylTrfase_C"/>
</dbReference>